<keyword evidence="6 7" id="KW-0472">Membrane</keyword>
<evidence type="ECO:0000313" key="10">
    <source>
        <dbReference type="Proteomes" id="UP000310263"/>
    </source>
</evidence>
<keyword evidence="10" id="KW-1185">Reference proteome</keyword>
<dbReference type="InterPro" id="IPR049177">
    <property type="entry name" value="MgtC_SapB_SrpB_YhiD_N"/>
</dbReference>
<proteinExistence type="inferred from homology"/>
<keyword evidence="4 7" id="KW-0812">Transmembrane</keyword>
<dbReference type="EMBL" id="SRYE01000001">
    <property type="protein sequence ID" value="TGY63206.1"/>
    <property type="molecule type" value="Genomic_DNA"/>
</dbReference>
<dbReference type="AlphaFoldDB" id="A0A4S2F2N3"/>
<feature type="transmembrane region" description="Helical" evidence="7">
    <location>
        <begin position="81"/>
        <end position="101"/>
    </location>
</feature>
<accession>A0A4S2F2N3</accession>
<dbReference type="Pfam" id="PF02308">
    <property type="entry name" value="MgtC"/>
    <property type="match status" value="1"/>
</dbReference>
<evidence type="ECO:0000256" key="6">
    <source>
        <dbReference type="ARBA" id="ARBA00023136"/>
    </source>
</evidence>
<evidence type="ECO:0000256" key="5">
    <source>
        <dbReference type="ARBA" id="ARBA00022989"/>
    </source>
</evidence>
<keyword evidence="5 7" id="KW-1133">Transmembrane helix</keyword>
<gene>
    <name evidence="9" type="ORF">E5334_01510</name>
</gene>
<reference evidence="9 10" key="1">
    <citation type="submission" date="2019-04" db="EMBL/GenBank/DDBJ databases">
        <title>Microbes associate with the intestines of laboratory mice.</title>
        <authorList>
            <person name="Navarre W."/>
            <person name="Wong E."/>
            <person name="Huang K."/>
            <person name="Tropini C."/>
            <person name="Ng K."/>
            <person name="Yu B."/>
        </authorList>
    </citation>
    <scope>NUCLEOTIDE SEQUENCE [LARGE SCALE GENOMIC DNA]</scope>
    <source>
        <strain evidence="9 10">NM07_P-09</strain>
    </source>
</reference>
<feature type="transmembrane region" description="Helical" evidence="7">
    <location>
        <begin position="108"/>
        <end position="128"/>
    </location>
</feature>
<dbReference type="PANTHER" id="PTHR33778">
    <property type="entry name" value="PROTEIN MGTC"/>
    <property type="match status" value="1"/>
</dbReference>
<keyword evidence="3" id="KW-1003">Cell membrane</keyword>
<dbReference type="OrthoDB" id="9811198at2"/>
<feature type="transmembrane region" description="Helical" evidence="7">
    <location>
        <begin position="20"/>
        <end position="38"/>
    </location>
</feature>
<comment type="subcellular location">
    <subcellularLocation>
        <location evidence="1">Cell membrane</location>
        <topology evidence="1">Multi-pass membrane protein</topology>
    </subcellularLocation>
</comment>
<protein>
    <submittedName>
        <fullName evidence="9">MgtC/SapB family protein</fullName>
    </submittedName>
</protein>
<organism evidence="9 10">
    <name type="scientific">Muricaecibacterium torontonense</name>
    <dbReference type="NCBI Taxonomy" id="3032871"/>
    <lineage>
        <taxon>Bacteria</taxon>
        <taxon>Bacillati</taxon>
        <taxon>Actinomycetota</taxon>
        <taxon>Coriobacteriia</taxon>
        <taxon>Coriobacteriales</taxon>
        <taxon>Atopobiaceae</taxon>
        <taxon>Muricaecibacterium</taxon>
    </lineage>
</organism>
<feature type="transmembrane region" description="Helical" evidence="7">
    <location>
        <begin position="134"/>
        <end position="154"/>
    </location>
</feature>
<evidence type="ECO:0000256" key="7">
    <source>
        <dbReference type="SAM" id="Phobius"/>
    </source>
</evidence>
<dbReference type="GO" id="GO:0005886">
    <property type="term" value="C:plasma membrane"/>
    <property type="evidence" value="ECO:0007669"/>
    <property type="project" value="UniProtKB-SubCell"/>
</dbReference>
<feature type="domain" description="MgtC/SapB/SrpB/YhiD N-terminal" evidence="8">
    <location>
        <begin position="25"/>
        <end position="150"/>
    </location>
</feature>
<evidence type="ECO:0000313" key="9">
    <source>
        <dbReference type="EMBL" id="TGY63206.1"/>
    </source>
</evidence>
<dbReference type="PANTHER" id="PTHR33778:SF1">
    <property type="entry name" value="MAGNESIUM TRANSPORTER YHID-RELATED"/>
    <property type="match status" value="1"/>
</dbReference>
<dbReference type="Proteomes" id="UP000310263">
    <property type="component" value="Unassembled WGS sequence"/>
</dbReference>
<sequence length="235" mass="25696">MLGRYFVHLSEVAAGWSTEAVFLRLLLAMLVGTVIGMTREFKNKGAGVKTHVLVCLGAAMSMIVSQYILEELPGAQLDMVRNGAAVISGVGFIGVGTIIVTGKNEVRGLTTAAGLWVCACIGLAAGIGEVDATIIALLFVIFTFTVLSWFDVMVHRHTKKFDLYVEFENRLAVKEFLKQLHSWDCSYDNFLLTGGESGSSFVAATLTITLPTMDRKQVFIDAIQRLRFVSFCEEI</sequence>
<name>A0A4S2F2N3_9ACTN</name>
<evidence type="ECO:0000256" key="1">
    <source>
        <dbReference type="ARBA" id="ARBA00004651"/>
    </source>
</evidence>
<evidence type="ECO:0000256" key="3">
    <source>
        <dbReference type="ARBA" id="ARBA00022475"/>
    </source>
</evidence>
<dbReference type="InterPro" id="IPR003416">
    <property type="entry name" value="MgtC/SapB/SrpB/YhiD_fam"/>
</dbReference>
<evidence type="ECO:0000256" key="2">
    <source>
        <dbReference type="ARBA" id="ARBA00009298"/>
    </source>
</evidence>
<evidence type="ECO:0000256" key="4">
    <source>
        <dbReference type="ARBA" id="ARBA00022692"/>
    </source>
</evidence>
<dbReference type="PRINTS" id="PR01837">
    <property type="entry name" value="MGTCSAPBPROT"/>
</dbReference>
<evidence type="ECO:0000259" key="8">
    <source>
        <dbReference type="Pfam" id="PF02308"/>
    </source>
</evidence>
<feature type="transmembrane region" description="Helical" evidence="7">
    <location>
        <begin position="50"/>
        <end position="69"/>
    </location>
</feature>
<comment type="caution">
    <text evidence="9">The sequence shown here is derived from an EMBL/GenBank/DDBJ whole genome shotgun (WGS) entry which is preliminary data.</text>
</comment>
<comment type="similarity">
    <text evidence="2">Belongs to the MgtC/SapB family.</text>
</comment>